<evidence type="ECO:0000313" key="7">
    <source>
        <dbReference type="EMBL" id="OWK01856.1"/>
    </source>
</evidence>
<dbReference type="Proteomes" id="UP000242450">
    <property type="component" value="Chromosome 26"/>
</dbReference>
<evidence type="ECO:0000256" key="1">
    <source>
        <dbReference type="ARBA" id="ARBA00004126"/>
    </source>
</evidence>
<dbReference type="SUPFAM" id="SSF46966">
    <property type="entry name" value="Spectrin repeat"/>
    <property type="match status" value="9"/>
</dbReference>
<reference evidence="7 8" key="1">
    <citation type="journal article" date="2018" name="Mol. Genet. Genomics">
        <title>The red deer Cervus elaphus genome CerEla1.0: sequencing, annotating, genes, and chromosomes.</title>
        <authorList>
            <person name="Bana N.A."/>
            <person name="Nyiri A."/>
            <person name="Nagy J."/>
            <person name="Frank K."/>
            <person name="Nagy T."/>
            <person name="Steger V."/>
            <person name="Schiller M."/>
            <person name="Lakatos P."/>
            <person name="Sugar L."/>
            <person name="Horn P."/>
            <person name="Barta E."/>
            <person name="Orosz L."/>
        </authorList>
    </citation>
    <scope>NUCLEOTIDE SEQUENCE [LARGE SCALE GENOMIC DNA]</scope>
    <source>
        <strain evidence="7">Hungarian</strain>
    </source>
</reference>
<comment type="subcellular location">
    <subcellularLocation>
        <location evidence="1">Nucleus membrane</location>
    </subcellularLocation>
</comment>
<keyword evidence="8" id="KW-1185">Reference proteome</keyword>
<proteinExistence type="predicted"/>
<dbReference type="Pfam" id="PF00435">
    <property type="entry name" value="Spectrin"/>
    <property type="match status" value="2"/>
</dbReference>
<feature type="coiled-coil region" evidence="6">
    <location>
        <begin position="493"/>
        <end position="547"/>
    </location>
</feature>
<evidence type="ECO:0000256" key="5">
    <source>
        <dbReference type="ARBA" id="ARBA00023242"/>
    </source>
</evidence>
<feature type="non-terminal residue" evidence="7">
    <location>
        <position position="1646"/>
    </location>
</feature>
<dbReference type="SMART" id="SM00150">
    <property type="entry name" value="SPEC"/>
    <property type="match status" value="7"/>
</dbReference>
<evidence type="ECO:0000313" key="8">
    <source>
        <dbReference type="Proteomes" id="UP000242450"/>
    </source>
</evidence>
<protein>
    <recommendedName>
        <fullName evidence="9">SYNE1</fullName>
    </recommendedName>
</protein>
<keyword evidence="5" id="KW-0539">Nucleus</keyword>
<dbReference type="InterPro" id="IPR018159">
    <property type="entry name" value="Spectrin/alpha-actinin"/>
</dbReference>
<name>A0A212C789_CEREH</name>
<evidence type="ECO:0000256" key="4">
    <source>
        <dbReference type="ARBA" id="ARBA00023136"/>
    </source>
</evidence>
<gene>
    <name evidence="7" type="ORF">Celaphus_00019106</name>
</gene>
<feature type="coiled-coil region" evidence="6">
    <location>
        <begin position="744"/>
        <end position="801"/>
    </location>
</feature>
<dbReference type="PANTHER" id="PTHR14514:SF3">
    <property type="entry name" value="NESPRIN-1"/>
    <property type="match status" value="1"/>
</dbReference>
<organism evidence="7 8">
    <name type="scientific">Cervus elaphus hippelaphus</name>
    <name type="common">European red deer</name>
    <dbReference type="NCBI Taxonomy" id="46360"/>
    <lineage>
        <taxon>Eukaryota</taxon>
        <taxon>Metazoa</taxon>
        <taxon>Chordata</taxon>
        <taxon>Craniata</taxon>
        <taxon>Vertebrata</taxon>
        <taxon>Euteleostomi</taxon>
        <taxon>Mammalia</taxon>
        <taxon>Eutheria</taxon>
        <taxon>Laurasiatheria</taxon>
        <taxon>Artiodactyla</taxon>
        <taxon>Ruminantia</taxon>
        <taxon>Pecora</taxon>
        <taxon>Cervidae</taxon>
        <taxon>Cervinae</taxon>
        <taxon>Cervus</taxon>
    </lineage>
</organism>
<accession>A0A212C789</accession>
<evidence type="ECO:0000256" key="6">
    <source>
        <dbReference type="SAM" id="Coils"/>
    </source>
</evidence>
<feature type="coiled-coil region" evidence="6">
    <location>
        <begin position="30"/>
        <end position="64"/>
    </location>
</feature>
<dbReference type="PANTHER" id="PTHR14514">
    <property type="entry name" value="PKA ANCHORING PROTEIN"/>
    <property type="match status" value="1"/>
</dbReference>
<keyword evidence="3" id="KW-0677">Repeat</keyword>
<dbReference type="InterPro" id="IPR002017">
    <property type="entry name" value="Spectrin_repeat"/>
</dbReference>
<keyword evidence="4" id="KW-0472">Membrane</keyword>
<dbReference type="GO" id="GO:0031965">
    <property type="term" value="C:nuclear membrane"/>
    <property type="evidence" value="ECO:0007669"/>
    <property type="project" value="UniProtKB-SubCell"/>
</dbReference>
<dbReference type="EMBL" id="MKHE01000026">
    <property type="protein sequence ID" value="OWK01856.1"/>
    <property type="molecule type" value="Genomic_DNA"/>
</dbReference>
<dbReference type="Gene3D" id="1.20.58.60">
    <property type="match status" value="8"/>
</dbReference>
<sequence length="1646" mass="187350">EFSKRTEGIAVQAENLVKEASEIPLGPKNKQLLQQQAKSIKEQVKKLEDTLEEDIKTMEMVKNKWDHFGTNFETLSVWITEKEKELNALETSSSAMDTQINQIKVMIKEIESKISSITGLEEEAQSFAQFITTGESARIKAKLTQIRRYWEELREYAQSLQGIILGHLSQQKKFEENLKKIQQSVSEFEDKLADPVKICSSATETYKVLQEHMVLQNEVVAQASIYSNLLQLKESLFSVASRDDVKMMKLQLEHLDERWRDLPQIISKRINFLQSVVTEHQQFDELLLSFSVWIKLFLSELQTTSEISVMDHQAALTRHKDHAAEVESKKGELQSLQGHLAKLGALGRAEDLHLLQGKAEDCLQLFEEASQVVERRQRALCQLAPFLQSHASLSESLHQLRQTVEATHSMNKKQSDLLERHLNDAIRNVKTLESAAISLDGLLTKAQYHLKSGSAEQRTSCRATADHLSVELERIQNLLGTKQSEADALAVLKKAFQDQKEELLKSIEDIEERTDKERLKDLTRQALQQRLRVFNQLEDELNSHEHELCWLKDKAKQIAQKDVAFAPEVDKEINRLEVTWDDTKKLIHENQGQCCGLIDLIREHQNLKSAITKVLENASNVIATRTTVKDQEDLKWALSKHEAAKNEMCNKQKDLDNFTSKGKQLLSELKKIHSGDFIVVKTDMESTISEKIEESMDRLRVSLSIWDDVLSSKNEIDGWSNHSVPQLTESISNLNDSLRAEEFLKEFESEVKKKALRLEELHSKVIDLKELTKNPETPPDLQFIEADLRQKLEHAKEITEEAKGTLKEFTAQSAQVEKFINDTASWLTKLEESLMNCAQTETCEGLKKVKDIQKELQSQQSNISTTQENLNSLCRKYHSVELGSLGSAMTGLIKRHEAVSQSCSKTQASLQDSLEKHFNESMQEFQEWFSGIKAAAKESSDRTGDSKVLEAKLHDLQPGRKIIIIQEAGFAGGMVNSDVELGSLKLVMQRISMKKSLSDSHKCLCEAQGGGRTSIAVLGFFCSVEAMPMHMIFQGRGAYQEKKASEHRILCAVWNILDSVGDGQSKLDAVTREGQTLYAHLSKQIVSSIQEQVTKANEEFQAFLKQCLKDKQALQDCALELGSFEDQHRKLNLWIHEMEERLSTENLGESKQHIPEKKNEVHKIEMFLGELLAARESLDKLSQRGQLLSEEGHGAGKESRLCSQLLTSYQNLLRMTKEKLRGCQVALQEHEALEEALQSMWSWVKGMQDRLASAESTVGSKAALERRLLQVQEILLMKGEGEVKLNMAIGKGEQALRSSNKEGQKVIQTQLQTLKDVWANIMGSSVHAQSTLESVISQWNDYLEWKNQLEQWMESVDQKVEHPLQLQPGLKEKFSLLDHFQSIVSEAEDHSGALQRLTAKARELYQKTEDETFKDTAQEELKTQFNDILTVSKRKFENKKKKSFKIIKTPVALSDFGFSIMTTVKVLFFLYQEKMRKVEEIVKDHLMYLDAVQEFMDWLHSAKEELHRWSDMSGDSPATQKKLSKIKELMDSREIGASRLSRVESLAPAVKQNTTASGCELLDTEMQALRADWKQWEDSVFQTQTSLENLVSQMALSEQEFSGQVAQLEQALEQFSALLTSWAQQLALLEGKNTDKELVECWQKGR</sequence>
<evidence type="ECO:0000256" key="2">
    <source>
        <dbReference type="ARBA" id="ARBA00022553"/>
    </source>
</evidence>
<evidence type="ECO:0008006" key="9">
    <source>
        <dbReference type="Google" id="ProtNLM"/>
    </source>
</evidence>
<dbReference type="OrthoDB" id="18853at2759"/>
<evidence type="ECO:0000256" key="3">
    <source>
        <dbReference type="ARBA" id="ARBA00022737"/>
    </source>
</evidence>
<keyword evidence="6" id="KW-0175">Coiled coil</keyword>
<dbReference type="FunFam" id="1.20.58.60:FF:000193">
    <property type="entry name" value="Spectrin repeat containing, nuclear envelope 1a"/>
    <property type="match status" value="1"/>
</dbReference>
<comment type="caution">
    <text evidence="7">The sequence shown here is derived from an EMBL/GenBank/DDBJ whole genome shotgun (WGS) entry which is preliminary data.</text>
</comment>
<dbReference type="FunFam" id="1.20.58.60:FF:000181">
    <property type="entry name" value="Spectrin repeat containing, nuclear envelope 1a"/>
    <property type="match status" value="1"/>
</dbReference>
<dbReference type="CDD" id="cd00176">
    <property type="entry name" value="SPEC"/>
    <property type="match status" value="2"/>
</dbReference>
<keyword evidence="2" id="KW-0597">Phosphoprotein</keyword>
<feature type="non-terminal residue" evidence="7">
    <location>
        <position position="1"/>
    </location>
</feature>